<dbReference type="SUPFAM" id="SSF52540">
    <property type="entry name" value="P-loop containing nucleoside triphosphate hydrolases"/>
    <property type="match status" value="1"/>
</dbReference>
<comment type="caution">
    <text evidence="7">The sequence shown here is derived from an EMBL/GenBank/DDBJ whole genome shotgun (WGS) entry which is preliminary data.</text>
</comment>
<dbReference type="AlphaFoldDB" id="A0AAD5Y756"/>
<dbReference type="PROSITE" id="PS51192">
    <property type="entry name" value="HELICASE_ATP_BIND_1"/>
    <property type="match status" value="1"/>
</dbReference>
<organism evidence="7 8">
    <name type="scientific">Meripilus lineatus</name>
    <dbReference type="NCBI Taxonomy" id="2056292"/>
    <lineage>
        <taxon>Eukaryota</taxon>
        <taxon>Fungi</taxon>
        <taxon>Dikarya</taxon>
        <taxon>Basidiomycota</taxon>
        <taxon>Agaricomycotina</taxon>
        <taxon>Agaricomycetes</taxon>
        <taxon>Polyporales</taxon>
        <taxon>Meripilaceae</taxon>
        <taxon>Meripilus</taxon>
    </lineage>
</organism>
<dbReference type="InterPro" id="IPR011545">
    <property type="entry name" value="DEAD/DEAH_box_helicase_dom"/>
</dbReference>
<dbReference type="PANTHER" id="PTHR13710:SF105">
    <property type="entry name" value="ATP-DEPENDENT DNA HELICASE Q1"/>
    <property type="match status" value="1"/>
</dbReference>
<evidence type="ECO:0000256" key="5">
    <source>
        <dbReference type="ARBA" id="ARBA00034808"/>
    </source>
</evidence>
<dbReference type="GO" id="GO:0005694">
    <property type="term" value="C:chromosome"/>
    <property type="evidence" value="ECO:0007669"/>
    <property type="project" value="TreeGrafter"/>
</dbReference>
<protein>
    <recommendedName>
        <fullName evidence="5">DNA 3'-5' helicase</fullName>
        <ecNumber evidence="5">5.6.2.4</ecNumber>
    </recommendedName>
</protein>
<evidence type="ECO:0000256" key="1">
    <source>
        <dbReference type="ARBA" id="ARBA00005446"/>
    </source>
</evidence>
<evidence type="ECO:0000256" key="3">
    <source>
        <dbReference type="ARBA" id="ARBA00023235"/>
    </source>
</evidence>
<dbReference type="GO" id="GO:0005737">
    <property type="term" value="C:cytoplasm"/>
    <property type="evidence" value="ECO:0007669"/>
    <property type="project" value="TreeGrafter"/>
</dbReference>
<reference evidence="7" key="1">
    <citation type="submission" date="2022-07" db="EMBL/GenBank/DDBJ databases">
        <title>Genome Sequence of Physisporinus lineatus.</title>
        <authorList>
            <person name="Buettner E."/>
        </authorList>
    </citation>
    <scope>NUCLEOTIDE SEQUENCE</scope>
    <source>
        <strain evidence="7">VT162</strain>
    </source>
</reference>
<keyword evidence="3" id="KW-0413">Isomerase</keyword>
<dbReference type="GO" id="GO:0009378">
    <property type="term" value="F:four-way junction helicase activity"/>
    <property type="evidence" value="ECO:0007669"/>
    <property type="project" value="TreeGrafter"/>
</dbReference>
<dbReference type="InterPro" id="IPR027417">
    <property type="entry name" value="P-loop_NTPase"/>
</dbReference>
<dbReference type="Pfam" id="PF00270">
    <property type="entry name" value="DEAD"/>
    <property type="match status" value="1"/>
</dbReference>
<keyword evidence="2" id="KW-0238">DNA-binding</keyword>
<accession>A0AAD5Y756</accession>
<evidence type="ECO:0000259" key="6">
    <source>
        <dbReference type="PROSITE" id="PS51192"/>
    </source>
</evidence>
<sequence length="194" mass="21660">MPENTENTSSNSTLPPELSYANIRAKVQEKFQKRPCRWQCQVAQSIMQGQDVIIAVGTGMGKTLAFFISILFSRGKIQIIVTALNVLGKQNVDQLEKAGISAISISADTATHDNFRAIEDGKHQVVIVSPEQIMKPGGGFEKLFKKADFTSRIISVVFDEAHCITQWGSFRPEYRELSRLRYLIPKIPFVLASE</sequence>
<dbReference type="EMBL" id="JANAWD010001340">
    <property type="protein sequence ID" value="KAJ3473564.1"/>
    <property type="molecule type" value="Genomic_DNA"/>
</dbReference>
<keyword evidence="8" id="KW-1185">Reference proteome</keyword>
<evidence type="ECO:0000313" key="7">
    <source>
        <dbReference type="EMBL" id="KAJ3473564.1"/>
    </source>
</evidence>
<evidence type="ECO:0000256" key="4">
    <source>
        <dbReference type="ARBA" id="ARBA00034617"/>
    </source>
</evidence>
<feature type="domain" description="Helicase ATP-binding" evidence="6">
    <location>
        <begin position="43"/>
        <end position="194"/>
    </location>
</feature>
<dbReference type="Gene3D" id="3.40.50.300">
    <property type="entry name" value="P-loop containing nucleotide triphosphate hydrolases"/>
    <property type="match status" value="1"/>
</dbReference>
<dbReference type="SMART" id="SM00487">
    <property type="entry name" value="DEXDc"/>
    <property type="match status" value="1"/>
</dbReference>
<proteinExistence type="inferred from homology"/>
<dbReference type="GO" id="GO:0005524">
    <property type="term" value="F:ATP binding"/>
    <property type="evidence" value="ECO:0007669"/>
    <property type="project" value="InterPro"/>
</dbReference>
<comment type="similarity">
    <text evidence="1">Belongs to the helicase family. RecQ subfamily.</text>
</comment>
<dbReference type="GO" id="GO:0000724">
    <property type="term" value="P:double-strand break repair via homologous recombination"/>
    <property type="evidence" value="ECO:0007669"/>
    <property type="project" value="TreeGrafter"/>
</dbReference>
<evidence type="ECO:0000256" key="2">
    <source>
        <dbReference type="ARBA" id="ARBA00023125"/>
    </source>
</evidence>
<name>A0AAD5Y756_9APHY</name>
<comment type="catalytic activity">
    <reaction evidence="4">
        <text>Couples ATP hydrolysis with the unwinding of duplex DNA by translocating in the 3'-5' direction.</text>
        <dbReference type="EC" id="5.6.2.4"/>
    </reaction>
</comment>
<dbReference type="InterPro" id="IPR014001">
    <property type="entry name" value="Helicase_ATP-bd"/>
</dbReference>
<dbReference type="Proteomes" id="UP001212997">
    <property type="component" value="Unassembled WGS sequence"/>
</dbReference>
<dbReference type="GO" id="GO:0003677">
    <property type="term" value="F:DNA binding"/>
    <property type="evidence" value="ECO:0007669"/>
    <property type="project" value="UniProtKB-KW"/>
</dbReference>
<gene>
    <name evidence="7" type="ORF">NLI96_g12939</name>
</gene>
<evidence type="ECO:0000313" key="8">
    <source>
        <dbReference type="Proteomes" id="UP001212997"/>
    </source>
</evidence>
<dbReference type="PANTHER" id="PTHR13710">
    <property type="entry name" value="DNA HELICASE RECQ FAMILY MEMBER"/>
    <property type="match status" value="1"/>
</dbReference>
<dbReference type="GO" id="GO:0043138">
    <property type="term" value="F:3'-5' DNA helicase activity"/>
    <property type="evidence" value="ECO:0007669"/>
    <property type="project" value="UniProtKB-EC"/>
</dbReference>
<dbReference type="EC" id="5.6.2.4" evidence="5"/>